<accession>A0ABR3A7R8</accession>
<organism evidence="4 5">
    <name type="scientific">Marasmius tenuissimus</name>
    <dbReference type="NCBI Taxonomy" id="585030"/>
    <lineage>
        <taxon>Eukaryota</taxon>
        <taxon>Fungi</taxon>
        <taxon>Dikarya</taxon>
        <taxon>Basidiomycota</taxon>
        <taxon>Agaricomycotina</taxon>
        <taxon>Agaricomycetes</taxon>
        <taxon>Agaricomycetidae</taxon>
        <taxon>Agaricales</taxon>
        <taxon>Marasmiineae</taxon>
        <taxon>Marasmiaceae</taxon>
        <taxon>Marasmius</taxon>
    </lineage>
</organism>
<dbReference type="Pfam" id="PF00069">
    <property type="entry name" value="Pkinase"/>
    <property type="match status" value="1"/>
</dbReference>
<dbReference type="Proteomes" id="UP001437256">
    <property type="component" value="Unassembled WGS sequence"/>
</dbReference>
<dbReference type="PROSITE" id="PS50011">
    <property type="entry name" value="PROTEIN_KINASE_DOM"/>
    <property type="match status" value="1"/>
</dbReference>
<dbReference type="SMART" id="SM00220">
    <property type="entry name" value="S_TKc"/>
    <property type="match status" value="1"/>
</dbReference>
<dbReference type="PANTHER" id="PTHR24346">
    <property type="entry name" value="MAP/MICROTUBULE AFFINITY-REGULATING KINASE"/>
    <property type="match status" value="1"/>
</dbReference>
<keyword evidence="5" id="KW-1185">Reference proteome</keyword>
<reference evidence="4 5" key="1">
    <citation type="submission" date="2024-05" db="EMBL/GenBank/DDBJ databases">
        <title>A draft genome resource for the thread blight pathogen Marasmius tenuissimus strain MS-2.</title>
        <authorList>
            <person name="Yulfo-Soto G.E."/>
            <person name="Baruah I.K."/>
            <person name="Amoako-Attah I."/>
            <person name="Bukari Y."/>
            <person name="Meinhardt L.W."/>
            <person name="Bailey B.A."/>
            <person name="Cohen S.P."/>
        </authorList>
    </citation>
    <scope>NUCLEOTIDE SEQUENCE [LARGE SCALE GENOMIC DNA]</scope>
    <source>
        <strain evidence="4 5">MS-2</strain>
    </source>
</reference>
<evidence type="ECO:0000313" key="5">
    <source>
        <dbReference type="Proteomes" id="UP001437256"/>
    </source>
</evidence>
<evidence type="ECO:0000256" key="2">
    <source>
        <dbReference type="ARBA" id="ARBA00022840"/>
    </source>
</evidence>
<dbReference type="SUPFAM" id="SSF56112">
    <property type="entry name" value="Protein kinase-like (PK-like)"/>
    <property type="match status" value="1"/>
</dbReference>
<proteinExistence type="predicted"/>
<keyword evidence="2" id="KW-0067">ATP-binding</keyword>
<dbReference type="InterPro" id="IPR011009">
    <property type="entry name" value="Kinase-like_dom_sf"/>
</dbReference>
<feature type="domain" description="Protein kinase" evidence="3">
    <location>
        <begin position="108"/>
        <end position="420"/>
    </location>
</feature>
<gene>
    <name evidence="4" type="ORF">AAF712_003311</name>
</gene>
<sequence length="420" mass="47647">MSRSSESSVDSALETETLVILLFGLKLVRIHSLKWIRVSELLTNIYDSEEYDFPPEIHNLMKTYKPRHLRYIKPLVAYAIHDLTNTPTDLHAIRTKELNADLGYSTECSLNPVSGDGTCLNLIVEEPLPIEQVHKNYRFRSREVVLFLKQHEVDVYPSGLHPPQVSFGKTQDGKELWCKLTNKREVEVFRKLKDHDPASHHIATLFLEPYLLPNGDWLITMPDLGEDLDKIVSNAPQYLAGPVMLRIARDLCSAISFLHSQNMYHLDIKPQNLLAHIAKDCEFTVADLGWVTSGRYVAYATGTYDYAPPEVRRWFEWEEAQKEGGDSGDQPPPERYSTRKADAWAIGNAIAILLRRMLKSDEPPHVDHRHDLKKFAKWMMAKRPPMKVALEALGRIGVPSPVDSAVEDVSRSTCISSGGV</sequence>
<evidence type="ECO:0000259" key="3">
    <source>
        <dbReference type="PROSITE" id="PS50011"/>
    </source>
</evidence>
<evidence type="ECO:0000313" key="4">
    <source>
        <dbReference type="EMBL" id="KAL0069653.1"/>
    </source>
</evidence>
<keyword evidence="1" id="KW-0547">Nucleotide-binding</keyword>
<dbReference type="EMBL" id="JBBXMP010000011">
    <property type="protein sequence ID" value="KAL0069653.1"/>
    <property type="molecule type" value="Genomic_DNA"/>
</dbReference>
<dbReference type="Gene3D" id="1.10.510.10">
    <property type="entry name" value="Transferase(Phosphotransferase) domain 1"/>
    <property type="match status" value="1"/>
</dbReference>
<dbReference type="InterPro" id="IPR000719">
    <property type="entry name" value="Prot_kinase_dom"/>
</dbReference>
<dbReference type="PANTHER" id="PTHR24346:SF30">
    <property type="entry name" value="MATERNAL EMBRYONIC LEUCINE ZIPPER KINASE"/>
    <property type="match status" value="1"/>
</dbReference>
<comment type="caution">
    <text evidence="4">The sequence shown here is derived from an EMBL/GenBank/DDBJ whole genome shotgun (WGS) entry which is preliminary data.</text>
</comment>
<protein>
    <recommendedName>
        <fullName evidence="3">Protein kinase domain-containing protein</fullName>
    </recommendedName>
</protein>
<name>A0ABR3A7R8_9AGAR</name>
<evidence type="ECO:0000256" key="1">
    <source>
        <dbReference type="ARBA" id="ARBA00022741"/>
    </source>
</evidence>